<protein>
    <submittedName>
        <fullName evidence="1">Uncharacterized protein</fullName>
    </submittedName>
</protein>
<name>A0A371GNU9_MUCPR</name>
<dbReference type="EMBL" id="QJKJ01004937">
    <property type="protein sequence ID" value="RDX92160.1"/>
    <property type="molecule type" value="Genomic_DNA"/>
</dbReference>
<accession>A0A371GNU9</accession>
<keyword evidence="2" id="KW-1185">Reference proteome</keyword>
<comment type="caution">
    <text evidence="1">The sequence shown here is derived from an EMBL/GenBank/DDBJ whole genome shotgun (WGS) entry which is preliminary data.</text>
</comment>
<dbReference type="AlphaFoldDB" id="A0A371GNU9"/>
<proteinExistence type="predicted"/>
<evidence type="ECO:0000313" key="1">
    <source>
        <dbReference type="EMBL" id="RDX92160.1"/>
    </source>
</evidence>
<gene>
    <name evidence="1" type="ORF">CR513_25751</name>
</gene>
<sequence length="84" mass="9634">MSKAKQHYENNLLTCRKFLLIHQKLSQDSLVPEPSTIATNEQQPGGKVCIAVLTMTNQRVFFLFQLDIMTQKHSHPIRSLTLEP</sequence>
<evidence type="ECO:0000313" key="2">
    <source>
        <dbReference type="Proteomes" id="UP000257109"/>
    </source>
</evidence>
<organism evidence="1 2">
    <name type="scientific">Mucuna pruriens</name>
    <name type="common">Velvet bean</name>
    <name type="synonym">Dolichos pruriens</name>
    <dbReference type="NCBI Taxonomy" id="157652"/>
    <lineage>
        <taxon>Eukaryota</taxon>
        <taxon>Viridiplantae</taxon>
        <taxon>Streptophyta</taxon>
        <taxon>Embryophyta</taxon>
        <taxon>Tracheophyta</taxon>
        <taxon>Spermatophyta</taxon>
        <taxon>Magnoliopsida</taxon>
        <taxon>eudicotyledons</taxon>
        <taxon>Gunneridae</taxon>
        <taxon>Pentapetalae</taxon>
        <taxon>rosids</taxon>
        <taxon>fabids</taxon>
        <taxon>Fabales</taxon>
        <taxon>Fabaceae</taxon>
        <taxon>Papilionoideae</taxon>
        <taxon>50 kb inversion clade</taxon>
        <taxon>NPAAA clade</taxon>
        <taxon>indigoferoid/millettioid clade</taxon>
        <taxon>Phaseoleae</taxon>
        <taxon>Mucuna</taxon>
    </lineage>
</organism>
<reference evidence="1" key="1">
    <citation type="submission" date="2018-05" db="EMBL/GenBank/DDBJ databases">
        <title>Draft genome of Mucuna pruriens seed.</title>
        <authorList>
            <person name="Nnadi N.E."/>
            <person name="Vos R."/>
            <person name="Hasami M.H."/>
            <person name="Devisetty U.K."/>
            <person name="Aguiy J.C."/>
        </authorList>
    </citation>
    <scope>NUCLEOTIDE SEQUENCE [LARGE SCALE GENOMIC DNA]</scope>
    <source>
        <strain evidence="1">JCA_2017</strain>
    </source>
</reference>
<dbReference type="Proteomes" id="UP000257109">
    <property type="component" value="Unassembled WGS sequence"/>
</dbReference>
<feature type="non-terminal residue" evidence="1">
    <location>
        <position position="1"/>
    </location>
</feature>